<feature type="transmembrane region" description="Helical" evidence="6">
    <location>
        <begin position="98"/>
        <end position="116"/>
    </location>
</feature>
<proteinExistence type="predicted"/>
<evidence type="ECO:0000313" key="7">
    <source>
        <dbReference type="EMBL" id="MCU6744749.1"/>
    </source>
</evidence>
<dbReference type="EMBL" id="JAOQKJ010000007">
    <property type="protein sequence ID" value="MCU6744749.1"/>
    <property type="molecule type" value="Genomic_DNA"/>
</dbReference>
<dbReference type="PANTHER" id="PTHR32196">
    <property type="entry name" value="ABC TRANSPORTER PERMEASE PROTEIN YPHD-RELATED-RELATED"/>
    <property type="match status" value="1"/>
</dbReference>
<reference evidence="7 8" key="1">
    <citation type="journal article" date="2021" name="ISME Commun">
        <title>Automated analysis of genomic sequences facilitates high-throughput and comprehensive description of bacteria.</title>
        <authorList>
            <person name="Hitch T.C.A."/>
        </authorList>
    </citation>
    <scope>NUCLEOTIDE SEQUENCE [LARGE SCALE GENOMIC DNA]</scope>
    <source>
        <strain evidence="7 8">Sanger_18</strain>
    </source>
</reference>
<feature type="transmembrane region" description="Helical" evidence="6">
    <location>
        <begin position="248"/>
        <end position="265"/>
    </location>
</feature>
<evidence type="ECO:0000256" key="3">
    <source>
        <dbReference type="ARBA" id="ARBA00022692"/>
    </source>
</evidence>
<dbReference type="InterPro" id="IPR001851">
    <property type="entry name" value="ABC_transp_permease"/>
</dbReference>
<dbReference type="Proteomes" id="UP001652432">
    <property type="component" value="Unassembled WGS sequence"/>
</dbReference>
<protein>
    <submittedName>
        <fullName evidence="7">ABC transporter permease</fullName>
    </submittedName>
</protein>
<organism evidence="7 8">
    <name type="scientific">Suilimivivens aceti</name>
    <dbReference type="NCBI Taxonomy" id="2981774"/>
    <lineage>
        <taxon>Bacteria</taxon>
        <taxon>Bacillati</taxon>
        <taxon>Bacillota</taxon>
        <taxon>Clostridia</taxon>
        <taxon>Lachnospirales</taxon>
        <taxon>Lachnospiraceae</taxon>
        <taxon>Suilimivivens</taxon>
    </lineage>
</organism>
<evidence type="ECO:0000313" key="8">
    <source>
        <dbReference type="Proteomes" id="UP001652432"/>
    </source>
</evidence>
<evidence type="ECO:0000256" key="5">
    <source>
        <dbReference type="ARBA" id="ARBA00023136"/>
    </source>
</evidence>
<keyword evidence="2" id="KW-1003">Cell membrane</keyword>
<keyword evidence="4 6" id="KW-1133">Transmembrane helix</keyword>
<keyword evidence="3 6" id="KW-0812">Transmembrane</keyword>
<evidence type="ECO:0000256" key="6">
    <source>
        <dbReference type="SAM" id="Phobius"/>
    </source>
</evidence>
<feature type="transmembrane region" description="Helical" evidence="6">
    <location>
        <begin position="128"/>
        <end position="149"/>
    </location>
</feature>
<dbReference type="PANTHER" id="PTHR32196:SF72">
    <property type="entry name" value="RIBOSE IMPORT PERMEASE PROTEIN RBSC"/>
    <property type="match status" value="1"/>
</dbReference>
<feature type="transmembrane region" description="Helical" evidence="6">
    <location>
        <begin position="215"/>
        <end position="236"/>
    </location>
</feature>
<feature type="transmembrane region" description="Helical" evidence="6">
    <location>
        <begin position="161"/>
        <end position="183"/>
    </location>
</feature>
<gene>
    <name evidence="7" type="ORF">OCV77_09600</name>
</gene>
<evidence type="ECO:0000256" key="2">
    <source>
        <dbReference type="ARBA" id="ARBA00022475"/>
    </source>
</evidence>
<accession>A0ABT2T3A7</accession>
<feature type="transmembrane region" description="Helical" evidence="6">
    <location>
        <begin position="45"/>
        <end position="64"/>
    </location>
</feature>
<sequence>MKSKIKDSVQEYRQLIAILGILVFLVIFFSIIAKGFFTYNNFINLLRQLSMLGIVSTGMAMVLISGGLDLTVGSQMSLIGTVTALLIVKYQWNPLGAAVIGIVGVALCGFVNSLLINKFKMWPMIATIAMMQIIQGVCYIISGGLPVYGLSENVKWIGQGYVAGIPVPVIIMLIVMFLGAFVLKKTYIGRYLYAVGSNEEGARLSGIKIKVVKTISYLICALLSGIAGLILMGRVASGQPAGGEGMEMDVITACVVGGIGLNGGVGNMKGVFLGVLIIGTLTNGLGVLGVGEFYQLIFKGIVLLAAVGVDCIRREKMANKKVVITEE</sequence>
<evidence type="ECO:0000256" key="1">
    <source>
        <dbReference type="ARBA" id="ARBA00004651"/>
    </source>
</evidence>
<feature type="transmembrane region" description="Helical" evidence="6">
    <location>
        <begin position="272"/>
        <end position="290"/>
    </location>
</feature>
<keyword evidence="5 6" id="KW-0472">Membrane</keyword>
<name>A0ABT2T3A7_9FIRM</name>
<dbReference type="RefSeq" id="WP_262574847.1">
    <property type="nucleotide sequence ID" value="NZ_JAOQKJ010000007.1"/>
</dbReference>
<evidence type="ECO:0000256" key="4">
    <source>
        <dbReference type="ARBA" id="ARBA00022989"/>
    </source>
</evidence>
<dbReference type="CDD" id="cd06579">
    <property type="entry name" value="TM_PBP1_transp_AraH_like"/>
    <property type="match status" value="1"/>
</dbReference>
<dbReference type="Pfam" id="PF02653">
    <property type="entry name" value="BPD_transp_2"/>
    <property type="match status" value="1"/>
</dbReference>
<comment type="caution">
    <text evidence="7">The sequence shown here is derived from an EMBL/GenBank/DDBJ whole genome shotgun (WGS) entry which is preliminary data.</text>
</comment>
<keyword evidence="8" id="KW-1185">Reference proteome</keyword>
<comment type="subcellular location">
    <subcellularLocation>
        <location evidence="1">Cell membrane</location>
        <topology evidence="1">Multi-pass membrane protein</topology>
    </subcellularLocation>
</comment>
<feature type="transmembrane region" description="Helical" evidence="6">
    <location>
        <begin position="12"/>
        <end position="33"/>
    </location>
</feature>